<evidence type="ECO:0000256" key="3">
    <source>
        <dbReference type="ARBA" id="ARBA00023125"/>
    </source>
</evidence>
<keyword evidence="2" id="KW-0805">Transcription regulation</keyword>
<dbReference type="Pfam" id="PF03466">
    <property type="entry name" value="LysR_substrate"/>
    <property type="match status" value="1"/>
</dbReference>
<dbReference type="PROSITE" id="PS50931">
    <property type="entry name" value="HTH_LYSR"/>
    <property type="match status" value="1"/>
</dbReference>
<dbReference type="Proteomes" id="UP001056291">
    <property type="component" value="Chromosome"/>
</dbReference>
<dbReference type="SUPFAM" id="SSF46785">
    <property type="entry name" value="Winged helix' DNA-binding domain"/>
    <property type="match status" value="1"/>
</dbReference>
<dbReference type="InterPro" id="IPR005119">
    <property type="entry name" value="LysR_subst-bd"/>
</dbReference>
<dbReference type="SUPFAM" id="SSF53850">
    <property type="entry name" value="Periplasmic binding protein-like II"/>
    <property type="match status" value="1"/>
</dbReference>
<comment type="similarity">
    <text evidence="1">Belongs to the LysR transcriptional regulatory family.</text>
</comment>
<evidence type="ECO:0000256" key="4">
    <source>
        <dbReference type="ARBA" id="ARBA00023163"/>
    </source>
</evidence>
<keyword evidence="7" id="KW-1185">Reference proteome</keyword>
<dbReference type="Gene3D" id="3.40.190.290">
    <property type="match status" value="1"/>
</dbReference>
<sequence length="294" mass="32254">MAIKIEMLRCFTIVARAGNLADAADKLGRTQSAVSMMLKQLEAHLDGALFETDRKSKLTSLGVFVLEEASREIDHFDTTVTAIQNFARSQSGLVRIAAVPSVAAEILPLAIRKFLTDHPKVQVDIRDMDSVAVIRELEREQVDIGLATAIEPGSNISSRKLFTDTFGVVCPEDHPLAYSSKPIDWEEIEEWPLIANGICQQISDIRFQKFLAQSSLTVRNTTSLIAMVRSGVGITILPRLAVANIDQLAFVHVNDPAAHRQMDILSNTHTSLSPAAKSFEEAIYTTAQELALVS</sequence>
<organism evidence="6 7">
    <name type="scientific">Sneathiella marina</name>
    <dbReference type="NCBI Taxonomy" id="2950108"/>
    <lineage>
        <taxon>Bacteria</taxon>
        <taxon>Pseudomonadati</taxon>
        <taxon>Pseudomonadota</taxon>
        <taxon>Alphaproteobacteria</taxon>
        <taxon>Sneathiellales</taxon>
        <taxon>Sneathiellaceae</taxon>
        <taxon>Sneathiella</taxon>
    </lineage>
</organism>
<evidence type="ECO:0000256" key="2">
    <source>
        <dbReference type="ARBA" id="ARBA00023015"/>
    </source>
</evidence>
<dbReference type="InterPro" id="IPR000847">
    <property type="entry name" value="LysR_HTH_N"/>
</dbReference>
<keyword evidence="4" id="KW-0804">Transcription</keyword>
<evidence type="ECO:0000313" key="7">
    <source>
        <dbReference type="Proteomes" id="UP001056291"/>
    </source>
</evidence>
<dbReference type="PANTHER" id="PTHR30419">
    <property type="entry name" value="HTH-TYPE TRANSCRIPTIONAL REGULATOR YBHD"/>
    <property type="match status" value="1"/>
</dbReference>
<reference evidence="6" key="1">
    <citation type="submission" date="2022-06" db="EMBL/GenBank/DDBJ databases">
        <title>Sneathiella actinostolidae sp. nov., isolated from a sea anemonein the Western Pacific Ocean.</title>
        <authorList>
            <person name="Wei M.J."/>
        </authorList>
    </citation>
    <scope>NUCLEOTIDE SEQUENCE</scope>
    <source>
        <strain evidence="6">PHK-P5</strain>
    </source>
</reference>
<name>A0ABY4W9W8_9PROT</name>
<evidence type="ECO:0000313" key="6">
    <source>
        <dbReference type="EMBL" id="USG62560.1"/>
    </source>
</evidence>
<dbReference type="EMBL" id="CP098747">
    <property type="protein sequence ID" value="USG62560.1"/>
    <property type="molecule type" value="Genomic_DNA"/>
</dbReference>
<dbReference type="InterPro" id="IPR050950">
    <property type="entry name" value="HTH-type_LysR_regulators"/>
</dbReference>
<dbReference type="InterPro" id="IPR036388">
    <property type="entry name" value="WH-like_DNA-bd_sf"/>
</dbReference>
<dbReference type="CDD" id="cd08440">
    <property type="entry name" value="PBP2_LTTR_like_4"/>
    <property type="match status" value="1"/>
</dbReference>
<keyword evidence="3" id="KW-0238">DNA-binding</keyword>
<evidence type="ECO:0000256" key="1">
    <source>
        <dbReference type="ARBA" id="ARBA00009437"/>
    </source>
</evidence>
<gene>
    <name evidence="6" type="ORF">NBZ79_06175</name>
</gene>
<dbReference type="Pfam" id="PF00126">
    <property type="entry name" value="HTH_1"/>
    <property type="match status" value="1"/>
</dbReference>
<feature type="domain" description="HTH lysR-type" evidence="5">
    <location>
        <begin position="3"/>
        <end position="59"/>
    </location>
</feature>
<dbReference type="RefSeq" id="WP_251936430.1">
    <property type="nucleotide sequence ID" value="NZ_CP098747.1"/>
</dbReference>
<dbReference type="InterPro" id="IPR036390">
    <property type="entry name" value="WH_DNA-bd_sf"/>
</dbReference>
<dbReference type="PANTHER" id="PTHR30419:SF8">
    <property type="entry name" value="NITROGEN ASSIMILATION TRANSCRIPTIONAL ACTIVATOR-RELATED"/>
    <property type="match status" value="1"/>
</dbReference>
<protein>
    <submittedName>
        <fullName evidence="6">LysR substrate-binding domain-containing protein</fullName>
    </submittedName>
</protein>
<accession>A0ABY4W9W8</accession>
<dbReference type="Gene3D" id="1.10.10.10">
    <property type="entry name" value="Winged helix-like DNA-binding domain superfamily/Winged helix DNA-binding domain"/>
    <property type="match status" value="1"/>
</dbReference>
<evidence type="ECO:0000259" key="5">
    <source>
        <dbReference type="PROSITE" id="PS50931"/>
    </source>
</evidence>
<proteinExistence type="inferred from homology"/>